<dbReference type="AlphaFoldDB" id="A0A239NL57"/>
<evidence type="ECO:0000256" key="1">
    <source>
        <dbReference type="SAM" id="MobiDB-lite"/>
    </source>
</evidence>
<dbReference type="Pfam" id="PF13354">
    <property type="entry name" value="Beta-lactamase2"/>
    <property type="match status" value="1"/>
</dbReference>
<evidence type="ECO:0000259" key="2">
    <source>
        <dbReference type="Pfam" id="PF13354"/>
    </source>
</evidence>
<dbReference type="InterPro" id="IPR000871">
    <property type="entry name" value="Beta-lactam_class-A"/>
</dbReference>
<dbReference type="InterPro" id="IPR045155">
    <property type="entry name" value="Beta-lactam_cat"/>
</dbReference>
<dbReference type="Proteomes" id="UP000198280">
    <property type="component" value="Unassembled WGS sequence"/>
</dbReference>
<dbReference type="GO" id="GO:0046677">
    <property type="term" value="P:response to antibiotic"/>
    <property type="evidence" value="ECO:0007669"/>
    <property type="project" value="InterPro"/>
</dbReference>
<dbReference type="SUPFAM" id="SSF56601">
    <property type="entry name" value="beta-lactamase/transpeptidase-like"/>
    <property type="match status" value="1"/>
</dbReference>
<dbReference type="GO" id="GO:0008800">
    <property type="term" value="F:beta-lactamase activity"/>
    <property type="evidence" value="ECO:0007669"/>
    <property type="project" value="InterPro"/>
</dbReference>
<keyword evidence="4" id="KW-1185">Reference proteome</keyword>
<feature type="domain" description="Beta-lactamase class A catalytic" evidence="2">
    <location>
        <begin position="156"/>
        <end position="290"/>
    </location>
</feature>
<name>A0A239NL57_9ACTN</name>
<evidence type="ECO:0000313" key="3">
    <source>
        <dbReference type="EMBL" id="SNT55500.1"/>
    </source>
</evidence>
<accession>A0A239NL57</accession>
<evidence type="ECO:0000313" key="4">
    <source>
        <dbReference type="Proteomes" id="UP000198280"/>
    </source>
</evidence>
<feature type="region of interest" description="Disordered" evidence="1">
    <location>
        <begin position="1"/>
        <end position="24"/>
    </location>
</feature>
<dbReference type="InterPro" id="IPR012338">
    <property type="entry name" value="Beta-lactam/transpept-like"/>
</dbReference>
<sequence>MAYENPAALRPGGTDVAGPASRAPRGTVRAVTATALLACAVLGTATYGAASPPRTAAVITTGAGAGGAANVAIVKVSEEPRMVWSEVLATALRDVSGDPRARYSVAVLDTATGGRAVHGDGLYDTASIVKVDILAALLLQAQDAGRDLTAQEKAWAEVMIEDSDNAAATALWRAIGRGAGLDAANHRLGLTSTTAGSGPLWGLTQTTAADQLTLLQGVFGADGALDAASRAYVRRLMGRVAAGQAWGVPTAADGSYEVKNGWLRRSTTGLWDINSIGRVRAGGRTYLVAVVSRGSTTQAAGITLVERAARAAVGSFSRAAGRSGSS</sequence>
<reference evidence="3 4" key="1">
    <citation type="submission" date="2017-06" db="EMBL/GenBank/DDBJ databases">
        <authorList>
            <person name="Kim H.J."/>
            <person name="Triplett B.A."/>
        </authorList>
    </citation>
    <scope>NUCLEOTIDE SEQUENCE [LARGE SCALE GENOMIC DNA]</scope>
    <source>
        <strain evidence="3 4">CGMCC 4.1858</strain>
    </source>
</reference>
<dbReference type="RefSeq" id="WP_378360639.1">
    <property type="nucleotide sequence ID" value="NZ_FZOF01000039.1"/>
</dbReference>
<dbReference type="EMBL" id="FZOF01000039">
    <property type="protein sequence ID" value="SNT55500.1"/>
    <property type="molecule type" value="Genomic_DNA"/>
</dbReference>
<dbReference type="GO" id="GO:0030655">
    <property type="term" value="P:beta-lactam antibiotic catabolic process"/>
    <property type="evidence" value="ECO:0007669"/>
    <property type="project" value="InterPro"/>
</dbReference>
<organism evidence="3 4">
    <name type="scientific">Actinacidiphila glaucinigra</name>
    <dbReference type="NCBI Taxonomy" id="235986"/>
    <lineage>
        <taxon>Bacteria</taxon>
        <taxon>Bacillati</taxon>
        <taxon>Actinomycetota</taxon>
        <taxon>Actinomycetes</taxon>
        <taxon>Kitasatosporales</taxon>
        <taxon>Streptomycetaceae</taxon>
        <taxon>Actinacidiphila</taxon>
    </lineage>
</organism>
<dbReference type="Gene3D" id="3.40.710.10">
    <property type="entry name" value="DD-peptidase/beta-lactamase superfamily"/>
    <property type="match status" value="1"/>
</dbReference>
<dbReference type="PANTHER" id="PTHR35333:SF3">
    <property type="entry name" value="BETA-LACTAMASE-TYPE TRANSPEPTIDASE FOLD CONTAINING PROTEIN"/>
    <property type="match status" value="1"/>
</dbReference>
<proteinExistence type="predicted"/>
<dbReference type="PANTHER" id="PTHR35333">
    <property type="entry name" value="BETA-LACTAMASE"/>
    <property type="match status" value="1"/>
</dbReference>
<gene>
    <name evidence="3" type="ORF">SAMN05216252_13951</name>
</gene>
<protein>
    <submittedName>
        <fullName evidence="3">Beta-lactamase class A</fullName>
    </submittedName>
</protein>